<gene>
    <name evidence="20" type="primary">pheT_4</name>
    <name evidence="20" type="ORF">NCTC13307_00822</name>
</gene>
<proteinExistence type="inferred from homology"/>
<keyword evidence="11" id="KW-0547">Nucleotide-binding</keyword>
<evidence type="ECO:0000256" key="5">
    <source>
        <dbReference type="ARBA" id="ARBA00012814"/>
    </source>
</evidence>
<evidence type="ECO:0000256" key="11">
    <source>
        <dbReference type="ARBA" id="ARBA00022741"/>
    </source>
</evidence>
<comment type="catalytic activity">
    <reaction evidence="18">
        <text>tRNA(Phe) + L-phenylalanine + ATP = L-phenylalanyl-tRNA(Phe) + AMP + diphosphate + H(+)</text>
        <dbReference type="Rhea" id="RHEA:19413"/>
        <dbReference type="Rhea" id="RHEA-COMP:9668"/>
        <dbReference type="Rhea" id="RHEA-COMP:9699"/>
        <dbReference type="ChEBI" id="CHEBI:15378"/>
        <dbReference type="ChEBI" id="CHEBI:30616"/>
        <dbReference type="ChEBI" id="CHEBI:33019"/>
        <dbReference type="ChEBI" id="CHEBI:58095"/>
        <dbReference type="ChEBI" id="CHEBI:78442"/>
        <dbReference type="ChEBI" id="CHEBI:78531"/>
        <dbReference type="ChEBI" id="CHEBI:456215"/>
        <dbReference type="EC" id="6.1.1.20"/>
    </reaction>
</comment>
<keyword evidence="12" id="KW-0067">ATP-binding</keyword>
<evidence type="ECO:0000256" key="17">
    <source>
        <dbReference type="ARBA" id="ARBA00033189"/>
    </source>
</evidence>
<dbReference type="FunFam" id="3.30.70.380:FF:000001">
    <property type="entry name" value="Phenylalanine--tRNA ligase beta subunit"/>
    <property type="match status" value="1"/>
</dbReference>
<evidence type="ECO:0000256" key="7">
    <source>
        <dbReference type="ARBA" id="ARBA00022490"/>
    </source>
</evidence>
<dbReference type="AlphaFoldDB" id="A0A381I7T2"/>
<evidence type="ECO:0000256" key="16">
    <source>
        <dbReference type="ARBA" id="ARBA00023146"/>
    </source>
</evidence>
<keyword evidence="16 20" id="KW-0030">Aminoacyl-tRNA synthetase</keyword>
<dbReference type="InterPro" id="IPR005121">
    <property type="entry name" value="Fdx_antiC-bd"/>
</dbReference>
<dbReference type="GO" id="GO:0004826">
    <property type="term" value="F:phenylalanine-tRNA ligase activity"/>
    <property type="evidence" value="ECO:0007669"/>
    <property type="project" value="UniProtKB-EC"/>
</dbReference>
<dbReference type="EC" id="6.1.1.20" evidence="5"/>
<evidence type="ECO:0000256" key="12">
    <source>
        <dbReference type="ARBA" id="ARBA00022840"/>
    </source>
</evidence>
<dbReference type="GO" id="GO:0046872">
    <property type="term" value="F:metal ion binding"/>
    <property type="evidence" value="ECO:0007669"/>
    <property type="project" value="UniProtKB-KW"/>
</dbReference>
<comment type="cofactor">
    <cofactor evidence="1">
        <name>Mg(2+)</name>
        <dbReference type="ChEBI" id="CHEBI:18420"/>
    </cofactor>
</comment>
<dbReference type="Pfam" id="PF03147">
    <property type="entry name" value="FDX-ACB"/>
    <property type="match status" value="1"/>
</dbReference>
<keyword evidence="8" id="KW-0820">tRNA-binding</keyword>
<dbReference type="InterPro" id="IPR036690">
    <property type="entry name" value="Fdx_antiC-bd_sf"/>
</dbReference>
<evidence type="ECO:0000256" key="18">
    <source>
        <dbReference type="ARBA" id="ARBA00049255"/>
    </source>
</evidence>
<evidence type="ECO:0000256" key="14">
    <source>
        <dbReference type="ARBA" id="ARBA00022884"/>
    </source>
</evidence>
<accession>A0A381I7T2</accession>
<evidence type="ECO:0000256" key="8">
    <source>
        <dbReference type="ARBA" id="ARBA00022555"/>
    </source>
</evidence>
<keyword evidence="10" id="KW-0479">Metal-binding</keyword>
<organism evidence="20">
    <name type="scientific">Clostridioides difficile</name>
    <name type="common">Peptoclostridium difficile</name>
    <dbReference type="NCBI Taxonomy" id="1496"/>
    <lineage>
        <taxon>Bacteria</taxon>
        <taxon>Bacillati</taxon>
        <taxon>Bacillota</taxon>
        <taxon>Clostridia</taxon>
        <taxon>Peptostreptococcales</taxon>
        <taxon>Peptostreptococcaceae</taxon>
        <taxon>Clostridioides</taxon>
    </lineage>
</organism>
<evidence type="ECO:0000256" key="1">
    <source>
        <dbReference type="ARBA" id="ARBA00001946"/>
    </source>
</evidence>
<evidence type="ECO:0000256" key="2">
    <source>
        <dbReference type="ARBA" id="ARBA00004496"/>
    </source>
</evidence>
<evidence type="ECO:0000256" key="3">
    <source>
        <dbReference type="ARBA" id="ARBA00008653"/>
    </source>
</evidence>
<dbReference type="PROSITE" id="PS51447">
    <property type="entry name" value="FDX_ACB"/>
    <property type="match status" value="1"/>
</dbReference>
<reference evidence="20" key="1">
    <citation type="submission" date="2018-06" db="EMBL/GenBank/DDBJ databases">
        <authorList>
            <consortium name="Pathogen Informatics"/>
            <person name="Doyle S."/>
        </authorList>
    </citation>
    <scope>NUCLEOTIDE SEQUENCE</scope>
    <source>
        <strain evidence="20">NCTC13307</strain>
    </source>
</reference>
<evidence type="ECO:0000256" key="6">
    <source>
        <dbReference type="ARBA" id="ARBA00017032"/>
    </source>
</evidence>
<evidence type="ECO:0000259" key="19">
    <source>
        <dbReference type="PROSITE" id="PS51447"/>
    </source>
</evidence>
<sequence>MFIENYNLGQRVYVAEIDIDFVFDNSDRTKNYVPLPKYPSTSRDIALIVKDDVFVKQIEDIIKENGQGLVESYKLFDVYKGSQIEAGYKSIAYSITYRSKDKTLTDEDVAKVHDKILSELSEKLNANLRSN</sequence>
<evidence type="ECO:0000256" key="4">
    <source>
        <dbReference type="ARBA" id="ARBA00011209"/>
    </source>
</evidence>
<keyword evidence="9 20" id="KW-0436">Ligase</keyword>
<evidence type="ECO:0000256" key="9">
    <source>
        <dbReference type="ARBA" id="ARBA00022598"/>
    </source>
</evidence>
<protein>
    <recommendedName>
        <fullName evidence="6">Phenylalanine--tRNA ligase beta subunit</fullName>
        <ecNumber evidence="5">6.1.1.20</ecNumber>
    </recommendedName>
    <alternativeName>
        <fullName evidence="17">Phenylalanyl-tRNA synthetase beta subunit</fullName>
    </alternativeName>
</protein>
<dbReference type="SUPFAM" id="SSF54991">
    <property type="entry name" value="Anticodon-binding domain of PheRS"/>
    <property type="match status" value="1"/>
</dbReference>
<keyword evidence="15" id="KW-0648">Protein biosynthesis</keyword>
<dbReference type="GO" id="GO:0006412">
    <property type="term" value="P:translation"/>
    <property type="evidence" value="ECO:0007669"/>
    <property type="project" value="UniProtKB-KW"/>
</dbReference>
<evidence type="ECO:0000313" key="20">
    <source>
        <dbReference type="EMBL" id="SUY21711.1"/>
    </source>
</evidence>
<dbReference type="GO" id="GO:0005524">
    <property type="term" value="F:ATP binding"/>
    <property type="evidence" value="ECO:0007669"/>
    <property type="project" value="UniProtKB-KW"/>
</dbReference>
<evidence type="ECO:0000256" key="10">
    <source>
        <dbReference type="ARBA" id="ARBA00022723"/>
    </source>
</evidence>
<dbReference type="GO" id="GO:0005737">
    <property type="term" value="C:cytoplasm"/>
    <property type="evidence" value="ECO:0007669"/>
    <property type="project" value="UniProtKB-SubCell"/>
</dbReference>
<keyword evidence="7" id="KW-0963">Cytoplasm</keyword>
<feature type="domain" description="FDX-ACB" evidence="19">
    <location>
        <begin position="36"/>
        <end position="129"/>
    </location>
</feature>
<evidence type="ECO:0000256" key="15">
    <source>
        <dbReference type="ARBA" id="ARBA00022917"/>
    </source>
</evidence>
<comment type="subcellular location">
    <subcellularLocation>
        <location evidence="2">Cytoplasm</location>
    </subcellularLocation>
</comment>
<evidence type="ECO:0000256" key="13">
    <source>
        <dbReference type="ARBA" id="ARBA00022842"/>
    </source>
</evidence>
<dbReference type="EMBL" id="UFWD01000001">
    <property type="protein sequence ID" value="SUY21711.1"/>
    <property type="molecule type" value="Genomic_DNA"/>
</dbReference>
<name>A0A381I7T2_CLODI</name>
<keyword evidence="14" id="KW-0694">RNA-binding</keyword>
<dbReference type="Gene3D" id="3.30.70.380">
    <property type="entry name" value="Ferrodoxin-fold anticodon-binding domain"/>
    <property type="match status" value="1"/>
</dbReference>
<keyword evidence="13" id="KW-0460">Magnesium</keyword>
<dbReference type="SMART" id="SM00896">
    <property type="entry name" value="FDX-ACB"/>
    <property type="match status" value="1"/>
</dbReference>
<dbReference type="GO" id="GO:0000049">
    <property type="term" value="F:tRNA binding"/>
    <property type="evidence" value="ECO:0007669"/>
    <property type="project" value="UniProtKB-KW"/>
</dbReference>
<comment type="subunit">
    <text evidence="4">Tetramer of two alpha and two beta subunits.</text>
</comment>
<comment type="similarity">
    <text evidence="3">Belongs to the phenylalanyl-tRNA synthetase beta subunit family. Type 1 subfamily.</text>
</comment>